<dbReference type="PANTHER" id="PTHR10466">
    <property type="entry name" value="PHOSPHOMANNOMUTASE"/>
    <property type="match status" value="1"/>
</dbReference>
<comment type="function">
    <text evidence="12">Catalyzes the interconversion of mannose-6-phosphate to mannose-1-phosphate, the precursor for the synthesis of GDP-mannose. GDP-mannose is an essential sugar nucleotide for the synthesis of D-mannose-containing cell wall polysaccharides (galactomannans and glucomannans), glycolipids, glycoproteins and the antioxidant L-ascorbate.</text>
</comment>
<dbReference type="SUPFAM" id="SSF56784">
    <property type="entry name" value="HAD-like"/>
    <property type="match status" value="1"/>
</dbReference>
<dbReference type="CDD" id="cd02585">
    <property type="entry name" value="HAD_PMM"/>
    <property type="match status" value="1"/>
</dbReference>
<dbReference type="EC" id="5.4.2.8" evidence="6 12"/>
<dbReference type="Gene3D" id="3.40.50.1000">
    <property type="entry name" value="HAD superfamily/HAD-like"/>
    <property type="match status" value="1"/>
</dbReference>
<dbReference type="SFLD" id="SFLDS00003">
    <property type="entry name" value="Haloacid_Dehalogenase"/>
    <property type="match status" value="1"/>
</dbReference>
<evidence type="ECO:0000313" key="13">
    <source>
        <dbReference type="EMBL" id="KAK8998359.1"/>
    </source>
</evidence>
<dbReference type="Pfam" id="PF03332">
    <property type="entry name" value="PMM"/>
    <property type="match status" value="1"/>
</dbReference>
<evidence type="ECO:0000256" key="6">
    <source>
        <dbReference type="ARBA" id="ARBA00012730"/>
    </source>
</evidence>
<comment type="caution">
    <text evidence="13">The sequence shown here is derived from an EMBL/GenBank/DDBJ whole genome shotgun (WGS) entry which is preliminary data.</text>
</comment>
<dbReference type="Proteomes" id="UP001396334">
    <property type="component" value="Unassembled WGS sequence"/>
</dbReference>
<dbReference type="InterPro" id="IPR005002">
    <property type="entry name" value="PMM"/>
</dbReference>
<sequence>MSGGPNCRPKHWRRNTAIAMFGVFLICIPIAMKSAELEQRPHQPVRPIPSQLWKHGLIALFDVDGTLTAPRKVVTPKMLEFMKELKKVVTIGVVGGSDLTKISEQLGKSVVNDYDYVFSENGLVAHKDGKLIGTQSLKSFLGEEKLKEFINFTLHYIADLDIPIKRGTFIEFRSGMLNVSPIGRNCSQEERDEFEKYDKVHNIRPKMVSVLREKLAHLNLTFSIGGQISFDVFPQGWDKTYCLRYLEEFKEIHFFGDKTYKGGNDHEIYESERTVGHTVTSPDDTAEQCKALFMSNP</sequence>
<evidence type="ECO:0000256" key="3">
    <source>
        <dbReference type="ARBA" id="ARBA00004699"/>
    </source>
</evidence>
<dbReference type="EMBL" id="JBBPBN010000041">
    <property type="protein sequence ID" value="KAK8998359.1"/>
    <property type="molecule type" value="Genomic_DNA"/>
</dbReference>
<dbReference type="PANTHER" id="PTHR10466:SF0">
    <property type="entry name" value="PHOSPHOMANNOMUTASE"/>
    <property type="match status" value="1"/>
</dbReference>
<dbReference type="NCBIfam" id="TIGR01484">
    <property type="entry name" value="HAD-SF-IIB"/>
    <property type="match status" value="1"/>
</dbReference>
<dbReference type="InterPro" id="IPR023214">
    <property type="entry name" value="HAD_sf"/>
</dbReference>
<evidence type="ECO:0000256" key="9">
    <source>
        <dbReference type="ARBA" id="ARBA00022723"/>
    </source>
</evidence>
<reference evidence="13 14" key="1">
    <citation type="journal article" date="2024" name="G3 (Bethesda)">
        <title>Genome assembly of Hibiscus sabdariffa L. provides insights into metabolisms of medicinal natural products.</title>
        <authorList>
            <person name="Kim T."/>
        </authorList>
    </citation>
    <scope>NUCLEOTIDE SEQUENCE [LARGE SCALE GENOMIC DNA]</scope>
    <source>
        <strain evidence="13">TK-2024</strain>
        <tissue evidence="13">Old leaves</tissue>
    </source>
</reference>
<evidence type="ECO:0000313" key="14">
    <source>
        <dbReference type="Proteomes" id="UP001396334"/>
    </source>
</evidence>
<dbReference type="Gene3D" id="3.30.1240.20">
    <property type="match status" value="1"/>
</dbReference>
<organism evidence="13 14">
    <name type="scientific">Hibiscus sabdariffa</name>
    <name type="common">roselle</name>
    <dbReference type="NCBI Taxonomy" id="183260"/>
    <lineage>
        <taxon>Eukaryota</taxon>
        <taxon>Viridiplantae</taxon>
        <taxon>Streptophyta</taxon>
        <taxon>Embryophyta</taxon>
        <taxon>Tracheophyta</taxon>
        <taxon>Spermatophyta</taxon>
        <taxon>Magnoliopsida</taxon>
        <taxon>eudicotyledons</taxon>
        <taxon>Gunneridae</taxon>
        <taxon>Pentapetalae</taxon>
        <taxon>rosids</taxon>
        <taxon>malvids</taxon>
        <taxon>Malvales</taxon>
        <taxon>Malvaceae</taxon>
        <taxon>Malvoideae</taxon>
        <taxon>Hibiscus</taxon>
    </lineage>
</organism>
<dbReference type="InterPro" id="IPR006379">
    <property type="entry name" value="HAD-SF_hydro_IIB"/>
</dbReference>
<name>A0ABR2QCS0_9ROSI</name>
<protein>
    <recommendedName>
        <fullName evidence="7 12">Phosphomannomutase</fullName>
        <ecNumber evidence="6 12">5.4.2.8</ecNumber>
    </recommendedName>
</protein>
<keyword evidence="8 12" id="KW-0963">Cytoplasm</keyword>
<evidence type="ECO:0000256" key="8">
    <source>
        <dbReference type="ARBA" id="ARBA00022490"/>
    </source>
</evidence>
<comment type="similarity">
    <text evidence="4 12">Belongs to the eukaryotic PMM family.</text>
</comment>
<accession>A0ABR2QCS0</accession>
<evidence type="ECO:0000256" key="10">
    <source>
        <dbReference type="ARBA" id="ARBA00022842"/>
    </source>
</evidence>
<dbReference type="SFLD" id="SFLDF00445">
    <property type="entry name" value="alpha-phosphomannomutase"/>
    <property type="match status" value="1"/>
</dbReference>
<keyword evidence="10" id="KW-0460">Magnesium</keyword>
<evidence type="ECO:0000256" key="2">
    <source>
        <dbReference type="ARBA" id="ARBA00004496"/>
    </source>
</evidence>
<evidence type="ECO:0000256" key="7">
    <source>
        <dbReference type="ARBA" id="ARBA00021706"/>
    </source>
</evidence>
<evidence type="ECO:0000256" key="1">
    <source>
        <dbReference type="ARBA" id="ARBA00000586"/>
    </source>
</evidence>
<comment type="catalytic activity">
    <reaction evidence="1 12">
        <text>alpha-D-mannose 1-phosphate = D-mannose 6-phosphate</text>
        <dbReference type="Rhea" id="RHEA:11140"/>
        <dbReference type="ChEBI" id="CHEBI:58409"/>
        <dbReference type="ChEBI" id="CHEBI:58735"/>
        <dbReference type="EC" id="5.4.2.8"/>
    </reaction>
</comment>
<proteinExistence type="inferred from homology"/>
<keyword evidence="11 12" id="KW-0413">Isomerase</keyword>
<keyword evidence="9" id="KW-0479">Metal-binding</keyword>
<dbReference type="SFLD" id="SFLDG01140">
    <property type="entry name" value="C2.B:_Phosphomannomutase_and_P"/>
    <property type="match status" value="1"/>
</dbReference>
<keyword evidence="14" id="KW-1185">Reference proteome</keyword>
<dbReference type="InterPro" id="IPR043169">
    <property type="entry name" value="PMM_cap"/>
</dbReference>
<evidence type="ECO:0000256" key="5">
    <source>
        <dbReference type="ARBA" id="ARBA00011738"/>
    </source>
</evidence>
<comment type="subcellular location">
    <subcellularLocation>
        <location evidence="2 12">Cytoplasm</location>
    </subcellularLocation>
</comment>
<evidence type="ECO:0000256" key="11">
    <source>
        <dbReference type="ARBA" id="ARBA00023235"/>
    </source>
</evidence>
<dbReference type="InterPro" id="IPR036412">
    <property type="entry name" value="HAD-like_sf"/>
</dbReference>
<evidence type="ECO:0000256" key="12">
    <source>
        <dbReference type="RuleBase" id="RU361118"/>
    </source>
</evidence>
<gene>
    <name evidence="13" type="ORF">V6N11_083750</name>
</gene>
<dbReference type="SFLD" id="SFLDG01143">
    <property type="entry name" value="C2.B.3:_Phosphomannomutase_Lik"/>
    <property type="match status" value="1"/>
</dbReference>
<comment type="subunit">
    <text evidence="5 12">Homodimer.</text>
</comment>
<comment type="pathway">
    <text evidence="3 12">Nucleotide-sugar biosynthesis; GDP-alpha-D-mannose biosynthesis; alpha-D-mannose 1-phosphate from D-fructose 6-phosphate: step 2/2.</text>
</comment>
<evidence type="ECO:0000256" key="4">
    <source>
        <dbReference type="ARBA" id="ARBA00009736"/>
    </source>
</evidence>